<dbReference type="Proteomes" id="UP000830639">
    <property type="component" value="Chromosome"/>
</dbReference>
<comment type="similarity">
    <text evidence="2">Belongs to the amino acid-polyamine-organocation (APC) superfamily. Spore germination protein (SGP) (TC 2.A.3.9) family.</text>
</comment>
<evidence type="ECO:0000313" key="10">
    <source>
        <dbReference type="Proteomes" id="UP000830639"/>
    </source>
</evidence>
<keyword evidence="6 8" id="KW-1133">Transmembrane helix</keyword>
<dbReference type="InterPro" id="IPR004761">
    <property type="entry name" value="Spore_GerAB"/>
</dbReference>
<feature type="transmembrane region" description="Helical" evidence="8">
    <location>
        <begin position="334"/>
        <end position="356"/>
    </location>
</feature>
<evidence type="ECO:0000256" key="1">
    <source>
        <dbReference type="ARBA" id="ARBA00004141"/>
    </source>
</evidence>
<keyword evidence="10" id="KW-1185">Reference proteome</keyword>
<feature type="transmembrane region" description="Helical" evidence="8">
    <location>
        <begin position="306"/>
        <end position="322"/>
    </location>
</feature>
<dbReference type="Gene3D" id="1.20.1740.10">
    <property type="entry name" value="Amino acid/polyamine transporter I"/>
    <property type="match status" value="1"/>
</dbReference>
<keyword evidence="5 8" id="KW-0812">Transmembrane</keyword>
<dbReference type="EMBL" id="CP096034">
    <property type="protein sequence ID" value="UPM56243.1"/>
    <property type="molecule type" value="Genomic_DNA"/>
</dbReference>
<organism evidence="9 10">
    <name type="scientific">Gottfriedia acidiceleris</name>
    <dbReference type="NCBI Taxonomy" id="371036"/>
    <lineage>
        <taxon>Bacteria</taxon>
        <taxon>Bacillati</taxon>
        <taxon>Bacillota</taxon>
        <taxon>Bacilli</taxon>
        <taxon>Bacillales</taxon>
        <taxon>Bacillaceae</taxon>
        <taxon>Gottfriedia</taxon>
    </lineage>
</organism>
<feature type="transmembrane region" description="Helical" evidence="8">
    <location>
        <begin position="190"/>
        <end position="207"/>
    </location>
</feature>
<evidence type="ECO:0000256" key="8">
    <source>
        <dbReference type="SAM" id="Phobius"/>
    </source>
</evidence>
<feature type="transmembrane region" description="Helical" evidence="8">
    <location>
        <begin position="7"/>
        <end position="29"/>
    </location>
</feature>
<feature type="transmembrane region" description="Helical" evidence="8">
    <location>
        <begin position="113"/>
        <end position="134"/>
    </location>
</feature>
<dbReference type="Pfam" id="PF03845">
    <property type="entry name" value="Spore_permease"/>
    <property type="match status" value="1"/>
</dbReference>
<dbReference type="PANTHER" id="PTHR34975:SF2">
    <property type="entry name" value="SPORE GERMINATION PROTEIN A2"/>
    <property type="match status" value="1"/>
</dbReference>
<feature type="transmembrane region" description="Helical" evidence="8">
    <location>
        <begin position="41"/>
        <end position="62"/>
    </location>
</feature>
<dbReference type="NCBIfam" id="TIGR00912">
    <property type="entry name" value="2A0309"/>
    <property type="match status" value="1"/>
</dbReference>
<evidence type="ECO:0000256" key="4">
    <source>
        <dbReference type="ARBA" id="ARBA00022544"/>
    </source>
</evidence>
<dbReference type="RefSeq" id="WP_248269152.1">
    <property type="nucleotide sequence ID" value="NZ_CP096034.1"/>
</dbReference>
<gene>
    <name evidence="9" type="ORF">MY490_10575</name>
</gene>
<keyword evidence="3" id="KW-0813">Transport</keyword>
<feature type="transmembrane region" description="Helical" evidence="8">
    <location>
        <begin position="269"/>
        <end position="294"/>
    </location>
</feature>
<proteinExistence type="inferred from homology"/>
<reference evidence="9 10" key="1">
    <citation type="submission" date="2022-04" db="EMBL/GenBank/DDBJ databases">
        <title>Mechanism of arsenic methylation and mitigation arsenic toxicity by Bacillus sp. LH14 from an Arsenic-Contaminated Paddy Soil.</title>
        <authorList>
            <person name="Wang D."/>
        </authorList>
    </citation>
    <scope>NUCLEOTIDE SEQUENCE [LARGE SCALE GENOMIC DNA]</scope>
    <source>
        <strain evidence="9 10">LH14</strain>
    </source>
</reference>
<sequence>MMKNEKMLSISQFTFVIIQAQIGVGLLSLPYVVHKHAGHDGWISTLVAGIGVFLLLLIMWMLGTRFPKDTIYEYTTKIVGKYVGIVISYLYILFFFIVAIYVVMITISVLKKWILTFTPPFVLILFIVSTGVYLAKENMKVIARFFTFVCILILFLIFFEICSYNNVNYRYLFPIGQAGVKNILLGSHDALISMMGFEFILVLFPYVKGSPNKILKSGTIAISFVSLLYTFFLITSYMSFSTAEIGIVPEPILYLLKSLSYEVIERLDLVFLSIWVVPILTSFVTYLYLTSFGISKLLKLKSHGKTTIFTGLAITIICTLIPNSEEFVMKFGTILSFTSYFFIFVLPLILLIVSFIRKKKELGNSYEV</sequence>
<feature type="transmembrane region" description="Helical" evidence="8">
    <location>
        <begin position="219"/>
        <end position="240"/>
    </location>
</feature>
<keyword evidence="7 8" id="KW-0472">Membrane</keyword>
<evidence type="ECO:0000256" key="7">
    <source>
        <dbReference type="ARBA" id="ARBA00023136"/>
    </source>
</evidence>
<dbReference type="PANTHER" id="PTHR34975">
    <property type="entry name" value="SPORE GERMINATION PROTEIN A2"/>
    <property type="match status" value="1"/>
</dbReference>
<evidence type="ECO:0000256" key="2">
    <source>
        <dbReference type="ARBA" id="ARBA00007998"/>
    </source>
</evidence>
<evidence type="ECO:0000313" key="9">
    <source>
        <dbReference type="EMBL" id="UPM56243.1"/>
    </source>
</evidence>
<feature type="transmembrane region" description="Helical" evidence="8">
    <location>
        <begin position="82"/>
        <end position="107"/>
    </location>
</feature>
<name>A0ABY4JTT4_9BACI</name>
<comment type="subcellular location">
    <subcellularLocation>
        <location evidence="1">Membrane</location>
        <topology evidence="1">Multi-pass membrane protein</topology>
    </subcellularLocation>
</comment>
<protein>
    <submittedName>
        <fullName evidence="9">Spore germination protein</fullName>
    </submittedName>
</protein>
<evidence type="ECO:0000256" key="6">
    <source>
        <dbReference type="ARBA" id="ARBA00022989"/>
    </source>
</evidence>
<evidence type="ECO:0000256" key="3">
    <source>
        <dbReference type="ARBA" id="ARBA00022448"/>
    </source>
</evidence>
<evidence type="ECO:0000256" key="5">
    <source>
        <dbReference type="ARBA" id="ARBA00022692"/>
    </source>
</evidence>
<feature type="transmembrane region" description="Helical" evidence="8">
    <location>
        <begin position="141"/>
        <end position="159"/>
    </location>
</feature>
<keyword evidence="4" id="KW-0309">Germination</keyword>
<accession>A0ABY4JTT4</accession>